<feature type="transmembrane region" description="Helical" evidence="5">
    <location>
        <begin position="130"/>
        <end position="150"/>
    </location>
</feature>
<dbReference type="EMBL" id="JAWJWF010000001">
    <property type="protein sequence ID" value="KAK6640719.1"/>
    <property type="molecule type" value="Genomic_DNA"/>
</dbReference>
<sequence>MVDTPLLSPAGDIILTLGALSVVAVAIMELYALCYYGLRLSNEASAVDNLNSRVWSADVKMNIHHTYVYLFVSYYVCTIVAGIVFSSTSLFALFSSSFMIIIDFVVESIVQYGRLFAQLDSTGFFSRQKLAWITYCSFLGGLASPAALFGPTAIRVAIHLTLFVVLALIIISLTAPVGKFVGWNQTLRIFEVIVLVGSFASSFLPISTTSGALAFAISFYGGLILFQLFFLCHSQEAHVMAQRATREQPYCPPAMSIPMLLDTLSIFSRILLMIPP</sequence>
<evidence type="ECO:0000313" key="8">
    <source>
        <dbReference type="Proteomes" id="UP001359485"/>
    </source>
</evidence>
<protein>
    <submittedName>
        <fullName evidence="6">Uncharacterized protein</fullName>
    </submittedName>
</protein>
<dbReference type="Proteomes" id="UP001372834">
    <property type="component" value="Unassembled WGS sequence"/>
</dbReference>
<dbReference type="AlphaFoldDB" id="A0AAN8PKB3"/>
<comment type="caution">
    <text evidence="6">The sequence shown here is derived from an EMBL/GenBank/DDBJ whole genome shotgun (WGS) entry which is preliminary data.</text>
</comment>
<feature type="transmembrane region" description="Helical" evidence="5">
    <location>
        <begin position="13"/>
        <end position="38"/>
    </location>
</feature>
<evidence type="ECO:0000256" key="3">
    <source>
        <dbReference type="ARBA" id="ARBA00022989"/>
    </source>
</evidence>
<dbReference type="Proteomes" id="UP001359485">
    <property type="component" value="Unassembled WGS sequence"/>
</dbReference>
<evidence type="ECO:0000256" key="2">
    <source>
        <dbReference type="ARBA" id="ARBA00022692"/>
    </source>
</evidence>
<feature type="transmembrane region" description="Helical" evidence="5">
    <location>
        <begin position="189"/>
        <end position="206"/>
    </location>
</feature>
<dbReference type="EMBL" id="JAWJWE010000004">
    <property type="protein sequence ID" value="KAK6636591.1"/>
    <property type="molecule type" value="Genomic_DNA"/>
</dbReference>
<evidence type="ECO:0000313" key="6">
    <source>
        <dbReference type="EMBL" id="KAK6636591.1"/>
    </source>
</evidence>
<keyword evidence="3 5" id="KW-1133">Transmembrane helix</keyword>
<comment type="subcellular location">
    <subcellularLocation>
        <location evidence="1">Membrane</location>
        <topology evidence="1">Multi-pass membrane protein</topology>
    </subcellularLocation>
</comment>
<organism evidence="6 9">
    <name type="scientific">Polyplax serrata</name>
    <name type="common">Common mouse louse</name>
    <dbReference type="NCBI Taxonomy" id="468196"/>
    <lineage>
        <taxon>Eukaryota</taxon>
        <taxon>Metazoa</taxon>
        <taxon>Ecdysozoa</taxon>
        <taxon>Arthropoda</taxon>
        <taxon>Hexapoda</taxon>
        <taxon>Insecta</taxon>
        <taxon>Pterygota</taxon>
        <taxon>Neoptera</taxon>
        <taxon>Paraneoptera</taxon>
        <taxon>Psocodea</taxon>
        <taxon>Troctomorpha</taxon>
        <taxon>Phthiraptera</taxon>
        <taxon>Anoplura</taxon>
        <taxon>Polyplacidae</taxon>
        <taxon>Polyplax</taxon>
    </lineage>
</organism>
<dbReference type="GO" id="GO:0016020">
    <property type="term" value="C:membrane"/>
    <property type="evidence" value="ECO:0007669"/>
    <property type="project" value="UniProtKB-SubCell"/>
</dbReference>
<evidence type="ECO:0000256" key="5">
    <source>
        <dbReference type="SAM" id="Phobius"/>
    </source>
</evidence>
<feature type="transmembrane region" description="Helical" evidence="5">
    <location>
        <begin position="212"/>
        <end position="232"/>
    </location>
</feature>
<feature type="transmembrane region" description="Helical" evidence="5">
    <location>
        <begin position="67"/>
        <end position="85"/>
    </location>
</feature>
<dbReference type="InterPro" id="IPR006214">
    <property type="entry name" value="Bax_inhibitor_1-related"/>
</dbReference>
<feature type="transmembrane region" description="Helical" evidence="5">
    <location>
        <begin position="91"/>
        <end position="110"/>
    </location>
</feature>
<keyword evidence="4 5" id="KW-0472">Membrane</keyword>
<keyword evidence="8" id="KW-1185">Reference proteome</keyword>
<reference evidence="6 9" key="1">
    <citation type="submission" date="2023-10" db="EMBL/GenBank/DDBJ databases">
        <title>Genomes of two closely related lineages of the louse Polyplax serrata with different host specificities.</title>
        <authorList>
            <person name="Martinu J."/>
            <person name="Tarabai H."/>
            <person name="Stefka J."/>
            <person name="Hypsa V."/>
        </authorList>
    </citation>
    <scope>NUCLEOTIDE SEQUENCE [LARGE SCALE GENOMIC DNA]</scope>
    <source>
        <strain evidence="7">98ZLc_SE</strain>
        <strain evidence="6">HR10_N</strain>
    </source>
</reference>
<proteinExistence type="predicted"/>
<accession>A0AAN8PKB3</accession>
<feature type="transmembrane region" description="Helical" evidence="5">
    <location>
        <begin position="156"/>
        <end position="177"/>
    </location>
</feature>
<evidence type="ECO:0000313" key="9">
    <source>
        <dbReference type="Proteomes" id="UP001372834"/>
    </source>
</evidence>
<evidence type="ECO:0000256" key="4">
    <source>
        <dbReference type="ARBA" id="ARBA00023136"/>
    </source>
</evidence>
<evidence type="ECO:0000256" key="1">
    <source>
        <dbReference type="ARBA" id="ARBA00004141"/>
    </source>
</evidence>
<keyword evidence="2 5" id="KW-0812">Transmembrane</keyword>
<dbReference type="Pfam" id="PF01027">
    <property type="entry name" value="Bax1-I"/>
    <property type="match status" value="1"/>
</dbReference>
<evidence type="ECO:0000313" key="7">
    <source>
        <dbReference type="EMBL" id="KAK6640719.1"/>
    </source>
</evidence>
<name>A0AAN8PKB3_POLSC</name>
<gene>
    <name evidence="6" type="ORF">RUM43_010253</name>
    <name evidence="7" type="ORF">RUM44_012416</name>
</gene>